<gene>
    <name evidence="3" type="ORF">ABIC20_001701</name>
</gene>
<dbReference type="EMBL" id="JBEPNW010000002">
    <property type="protein sequence ID" value="MET3864392.1"/>
    <property type="molecule type" value="Genomic_DNA"/>
</dbReference>
<protein>
    <submittedName>
        <fullName evidence="3">Uncharacterized protein</fullName>
    </submittedName>
</protein>
<dbReference type="GeneID" id="6136445"/>
<evidence type="ECO:0000256" key="2">
    <source>
        <dbReference type="SAM" id="SignalP"/>
    </source>
</evidence>
<reference evidence="3 4" key="1">
    <citation type="submission" date="2024-06" db="EMBL/GenBank/DDBJ databases">
        <title>Genomics of switchgrass bacterial isolates.</title>
        <authorList>
            <person name="Shade A."/>
        </authorList>
    </citation>
    <scope>NUCLEOTIDE SEQUENCE [LARGE SCALE GENOMIC DNA]</scope>
    <source>
        <strain evidence="3 4">PvP084</strain>
    </source>
</reference>
<accession>A0ABV2ND36</accession>
<feature type="region of interest" description="Disordered" evidence="1">
    <location>
        <begin position="43"/>
        <end position="67"/>
    </location>
</feature>
<keyword evidence="2" id="KW-0732">Signal</keyword>
<keyword evidence="4" id="KW-1185">Reference proteome</keyword>
<sequence length="88" mass="8811">MRRLLLSTALMLLAGSAWAEDFTGFYAGINAGYGWGHARDGRAAGPVPGSAAASTKPDPGADLPPSARNAAVAIRRSGRDGAPGAAGF</sequence>
<evidence type="ECO:0000313" key="3">
    <source>
        <dbReference type="EMBL" id="MET3864392.1"/>
    </source>
</evidence>
<feature type="compositionally biased region" description="Low complexity" evidence="1">
    <location>
        <begin position="43"/>
        <end position="54"/>
    </location>
</feature>
<dbReference type="Proteomes" id="UP001549119">
    <property type="component" value="Unassembled WGS sequence"/>
</dbReference>
<feature type="signal peptide" evidence="2">
    <location>
        <begin position="1"/>
        <end position="19"/>
    </location>
</feature>
<evidence type="ECO:0000256" key="1">
    <source>
        <dbReference type="SAM" id="MobiDB-lite"/>
    </source>
</evidence>
<name>A0ABV2ND36_9HYPH</name>
<proteinExistence type="predicted"/>
<organism evidence="3 4">
    <name type="scientific">Methylobacterium radiotolerans</name>
    <dbReference type="NCBI Taxonomy" id="31998"/>
    <lineage>
        <taxon>Bacteria</taxon>
        <taxon>Pseudomonadati</taxon>
        <taxon>Pseudomonadota</taxon>
        <taxon>Alphaproteobacteria</taxon>
        <taxon>Hyphomicrobiales</taxon>
        <taxon>Methylobacteriaceae</taxon>
        <taxon>Methylobacterium</taxon>
    </lineage>
</organism>
<dbReference type="RefSeq" id="WP_012317170.1">
    <property type="nucleotide sequence ID" value="NZ_BJXP01000005.1"/>
</dbReference>
<comment type="caution">
    <text evidence="3">The sequence shown here is derived from an EMBL/GenBank/DDBJ whole genome shotgun (WGS) entry which is preliminary data.</text>
</comment>
<feature type="chain" id="PRO_5047104526" evidence="2">
    <location>
        <begin position="20"/>
        <end position="88"/>
    </location>
</feature>
<evidence type="ECO:0000313" key="4">
    <source>
        <dbReference type="Proteomes" id="UP001549119"/>
    </source>
</evidence>